<gene>
    <name evidence="9" type="ORF">GCM10025867_03780</name>
</gene>
<reference evidence="10" key="1">
    <citation type="journal article" date="2019" name="Int. J. Syst. Evol. Microbiol.">
        <title>The Global Catalogue of Microorganisms (GCM) 10K type strain sequencing project: providing services to taxonomists for standard genome sequencing and annotation.</title>
        <authorList>
            <consortium name="The Broad Institute Genomics Platform"/>
            <consortium name="The Broad Institute Genome Sequencing Center for Infectious Disease"/>
            <person name="Wu L."/>
            <person name="Ma J."/>
        </authorList>
    </citation>
    <scope>NUCLEOTIDE SEQUENCE [LARGE SCALE GENOMIC DNA]</scope>
    <source>
        <strain evidence="10">NBRC 108728</strain>
    </source>
</reference>
<dbReference type="RefSeq" id="WP_286345163.1">
    <property type="nucleotide sequence ID" value="NZ_AP027732.1"/>
</dbReference>
<evidence type="ECO:0000256" key="1">
    <source>
        <dbReference type="ARBA" id="ARBA00004196"/>
    </source>
</evidence>
<comment type="subcellular location">
    <subcellularLocation>
        <location evidence="1">Cell envelope</location>
    </subcellularLocation>
</comment>
<evidence type="ECO:0000256" key="3">
    <source>
        <dbReference type="ARBA" id="ARBA00022729"/>
    </source>
</evidence>
<keyword evidence="6" id="KW-0812">Transmembrane</keyword>
<evidence type="ECO:0000313" key="10">
    <source>
        <dbReference type="Proteomes" id="UP001321486"/>
    </source>
</evidence>
<keyword evidence="6" id="KW-0472">Membrane</keyword>
<dbReference type="SUPFAM" id="SSF81296">
    <property type="entry name" value="E set domains"/>
    <property type="match status" value="1"/>
</dbReference>
<dbReference type="PANTHER" id="PTHR34820">
    <property type="entry name" value="INNER MEMBRANE PROTEIN YEBZ"/>
    <property type="match status" value="1"/>
</dbReference>
<feature type="region of interest" description="Disordered" evidence="5">
    <location>
        <begin position="143"/>
        <end position="175"/>
    </location>
</feature>
<organism evidence="9 10">
    <name type="scientific">Frondihabitans sucicola</name>
    <dbReference type="NCBI Taxonomy" id="1268041"/>
    <lineage>
        <taxon>Bacteria</taxon>
        <taxon>Bacillati</taxon>
        <taxon>Actinomycetota</taxon>
        <taxon>Actinomycetes</taxon>
        <taxon>Micrococcales</taxon>
        <taxon>Microbacteriaceae</taxon>
        <taxon>Frondihabitans</taxon>
    </lineage>
</organism>
<evidence type="ECO:0000259" key="8">
    <source>
        <dbReference type="Pfam" id="PF04234"/>
    </source>
</evidence>
<dbReference type="InterPro" id="IPR007348">
    <property type="entry name" value="CopC_dom"/>
</dbReference>
<dbReference type="Pfam" id="PF04234">
    <property type="entry name" value="CopC"/>
    <property type="match status" value="1"/>
</dbReference>
<evidence type="ECO:0000256" key="4">
    <source>
        <dbReference type="ARBA" id="ARBA00023008"/>
    </source>
</evidence>
<dbReference type="Gene3D" id="2.60.40.1220">
    <property type="match status" value="1"/>
</dbReference>
<feature type="compositionally biased region" description="Low complexity" evidence="5">
    <location>
        <begin position="165"/>
        <end position="175"/>
    </location>
</feature>
<evidence type="ECO:0000256" key="7">
    <source>
        <dbReference type="SAM" id="SignalP"/>
    </source>
</evidence>
<feature type="domain" description="CopC" evidence="8">
    <location>
        <begin position="40"/>
        <end position="136"/>
    </location>
</feature>
<dbReference type="PANTHER" id="PTHR34820:SF4">
    <property type="entry name" value="INNER MEMBRANE PROTEIN YEBZ"/>
    <property type="match status" value="1"/>
</dbReference>
<evidence type="ECO:0000256" key="5">
    <source>
        <dbReference type="SAM" id="MobiDB-lite"/>
    </source>
</evidence>
<accession>A0ABM8GID5</accession>
<sequence>MAVSTRRRLGRALSGAIAGTSLVLAAAVLALAPATGASAHDYLVASTPKADSTQTTALPKVVLTFDDRVLDLSGDGSSNVVEVTGPGGKHFESGCPVIRDTDVTVPVKLGDSGRYTVTWQIVSADGHTVSSSIGFRYDRPASAQAAAGRDSRPTCGDQNSGSGGSTSAAGPGSSDSASFSSGGLGIAIGVGGGIIVVALVAVVIVLVRNRPAPPEA</sequence>
<dbReference type="InterPro" id="IPR014756">
    <property type="entry name" value="Ig_E-set"/>
</dbReference>
<protein>
    <recommendedName>
        <fullName evidence="8">CopC domain-containing protein</fullName>
    </recommendedName>
</protein>
<dbReference type="EMBL" id="AP027732">
    <property type="protein sequence ID" value="BDZ48137.1"/>
    <property type="molecule type" value="Genomic_DNA"/>
</dbReference>
<feature type="transmembrane region" description="Helical" evidence="6">
    <location>
        <begin position="184"/>
        <end position="207"/>
    </location>
</feature>
<keyword evidence="6" id="KW-1133">Transmembrane helix</keyword>
<keyword evidence="3 7" id="KW-0732">Signal</keyword>
<name>A0ABM8GID5_9MICO</name>
<proteinExistence type="predicted"/>
<dbReference type="InterPro" id="IPR014755">
    <property type="entry name" value="Cu-Rt/internalin_Ig-like"/>
</dbReference>
<keyword evidence="2" id="KW-0479">Metal-binding</keyword>
<feature type="chain" id="PRO_5046019212" description="CopC domain-containing protein" evidence="7">
    <location>
        <begin position="40"/>
        <end position="216"/>
    </location>
</feature>
<evidence type="ECO:0000313" key="9">
    <source>
        <dbReference type="EMBL" id="BDZ48137.1"/>
    </source>
</evidence>
<evidence type="ECO:0000256" key="6">
    <source>
        <dbReference type="SAM" id="Phobius"/>
    </source>
</evidence>
<keyword evidence="10" id="KW-1185">Reference proteome</keyword>
<dbReference type="InterPro" id="IPR032694">
    <property type="entry name" value="CopC/D"/>
</dbReference>
<keyword evidence="4" id="KW-0186">Copper</keyword>
<dbReference type="Proteomes" id="UP001321486">
    <property type="component" value="Chromosome"/>
</dbReference>
<feature type="signal peptide" evidence="7">
    <location>
        <begin position="1"/>
        <end position="39"/>
    </location>
</feature>
<evidence type="ECO:0000256" key="2">
    <source>
        <dbReference type="ARBA" id="ARBA00022723"/>
    </source>
</evidence>